<gene>
    <name evidence="1" type="ORF">CEXT_83531</name>
</gene>
<proteinExistence type="predicted"/>
<evidence type="ECO:0000313" key="1">
    <source>
        <dbReference type="EMBL" id="GIX98687.1"/>
    </source>
</evidence>
<keyword evidence="2" id="KW-1185">Reference proteome</keyword>
<sequence length="122" mass="13999">MPVSENEYFFKAGHLRVYIHLAYFFHSNYDKKSLWPKGDRWFSALRFCCSIAASLQELHPANNLIKVVNSASSGDAYQIFASEDHLKPPKQARPAAYSICQSSSKNCVKVAQKRRKRSQEEK</sequence>
<protein>
    <submittedName>
        <fullName evidence="1">Uncharacterized protein</fullName>
    </submittedName>
</protein>
<organism evidence="1 2">
    <name type="scientific">Caerostris extrusa</name>
    <name type="common">Bark spider</name>
    <name type="synonym">Caerostris bankana</name>
    <dbReference type="NCBI Taxonomy" id="172846"/>
    <lineage>
        <taxon>Eukaryota</taxon>
        <taxon>Metazoa</taxon>
        <taxon>Ecdysozoa</taxon>
        <taxon>Arthropoda</taxon>
        <taxon>Chelicerata</taxon>
        <taxon>Arachnida</taxon>
        <taxon>Araneae</taxon>
        <taxon>Araneomorphae</taxon>
        <taxon>Entelegynae</taxon>
        <taxon>Araneoidea</taxon>
        <taxon>Araneidae</taxon>
        <taxon>Caerostris</taxon>
    </lineage>
</organism>
<reference evidence="1 2" key="1">
    <citation type="submission" date="2021-06" db="EMBL/GenBank/DDBJ databases">
        <title>Caerostris extrusa draft genome.</title>
        <authorList>
            <person name="Kono N."/>
            <person name="Arakawa K."/>
        </authorList>
    </citation>
    <scope>NUCLEOTIDE SEQUENCE [LARGE SCALE GENOMIC DNA]</scope>
</reference>
<evidence type="ECO:0000313" key="2">
    <source>
        <dbReference type="Proteomes" id="UP001054945"/>
    </source>
</evidence>
<name>A0AAV4PMA3_CAEEX</name>
<dbReference type="AlphaFoldDB" id="A0AAV4PMA3"/>
<dbReference type="Proteomes" id="UP001054945">
    <property type="component" value="Unassembled WGS sequence"/>
</dbReference>
<accession>A0AAV4PMA3</accession>
<comment type="caution">
    <text evidence="1">The sequence shown here is derived from an EMBL/GenBank/DDBJ whole genome shotgun (WGS) entry which is preliminary data.</text>
</comment>
<dbReference type="EMBL" id="BPLR01004951">
    <property type="protein sequence ID" value="GIX98687.1"/>
    <property type="molecule type" value="Genomic_DNA"/>
</dbReference>